<evidence type="ECO:0000313" key="3">
    <source>
        <dbReference type="Proteomes" id="UP000059680"/>
    </source>
</evidence>
<gene>
    <name evidence="2" type="ordered locus">Os01g0862850</name>
    <name evidence="2" type="ORF">OSNPB_010862850</name>
</gene>
<proteinExistence type="predicted"/>
<feature type="compositionally biased region" description="Low complexity" evidence="1">
    <location>
        <begin position="66"/>
        <end position="81"/>
    </location>
</feature>
<dbReference type="EMBL" id="AP014957">
    <property type="protein sequence ID" value="BAS75353.1"/>
    <property type="molecule type" value="Genomic_DNA"/>
</dbReference>
<dbReference type="InParanoid" id="A0A0N7KE40"/>
<evidence type="ECO:0000256" key="1">
    <source>
        <dbReference type="SAM" id="MobiDB-lite"/>
    </source>
</evidence>
<dbReference type="AlphaFoldDB" id="A0A0N7KE40"/>
<evidence type="ECO:0000313" key="2">
    <source>
        <dbReference type="EMBL" id="BAS75353.1"/>
    </source>
</evidence>
<feature type="region of interest" description="Disordered" evidence="1">
    <location>
        <begin position="47"/>
        <end position="81"/>
    </location>
</feature>
<reference evidence="2 3" key="2">
    <citation type="journal article" date="2013" name="Plant Cell Physiol.">
        <title>Rice Annotation Project Database (RAP-DB): an integrative and interactive database for rice genomics.</title>
        <authorList>
            <person name="Sakai H."/>
            <person name="Lee S.S."/>
            <person name="Tanaka T."/>
            <person name="Numa H."/>
            <person name="Kim J."/>
            <person name="Kawahara Y."/>
            <person name="Wakimoto H."/>
            <person name="Yang C.C."/>
            <person name="Iwamoto M."/>
            <person name="Abe T."/>
            <person name="Yamada Y."/>
            <person name="Muto A."/>
            <person name="Inokuchi H."/>
            <person name="Ikemura T."/>
            <person name="Matsumoto T."/>
            <person name="Sasaki T."/>
            <person name="Itoh T."/>
        </authorList>
    </citation>
    <scope>NUCLEOTIDE SEQUENCE [LARGE SCALE GENOMIC DNA]</scope>
    <source>
        <strain evidence="3">cv. Nipponbare</strain>
    </source>
</reference>
<organism evidence="2 3">
    <name type="scientific">Oryza sativa subsp. japonica</name>
    <name type="common">Rice</name>
    <dbReference type="NCBI Taxonomy" id="39947"/>
    <lineage>
        <taxon>Eukaryota</taxon>
        <taxon>Viridiplantae</taxon>
        <taxon>Streptophyta</taxon>
        <taxon>Embryophyta</taxon>
        <taxon>Tracheophyta</taxon>
        <taxon>Spermatophyta</taxon>
        <taxon>Magnoliopsida</taxon>
        <taxon>Liliopsida</taxon>
        <taxon>Poales</taxon>
        <taxon>Poaceae</taxon>
        <taxon>BOP clade</taxon>
        <taxon>Oryzoideae</taxon>
        <taxon>Oryzeae</taxon>
        <taxon>Oryzinae</taxon>
        <taxon>Oryza</taxon>
        <taxon>Oryza sativa</taxon>
    </lineage>
</organism>
<accession>A0A0N7KE40</accession>
<dbReference type="Proteomes" id="UP000059680">
    <property type="component" value="Chromosome 1"/>
</dbReference>
<name>A0A0N7KE40_ORYSJ</name>
<protein>
    <submittedName>
        <fullName evidence="2">Os01g0862850 protein</fullName>
    </submittedName>
</protein>
<reference evidence="2 3" key="3">
    <citation type="journal article" date="2013" name="Rice">
        <title>Improvement of the Oryza sativa Nipponbare reference genome using next generation sequence and optical map data.</title>
        <authorList>
            <person name="Kawahara Y."/>
            <person name="de la Bastide M."/>
            <person name="Hamilton J.P."/>
            <person name="Kanamori H."/>
            <person name="McCombie W.R."/>
            <person name="Ouyang S."/>
            <person name="Schwartz D.C."/>
            <person name="Tanaka T."/>
            <person name="Wu J."/>
            <person name="Zhou S."/>
            <person name="Childs K.L."/>
            <person name="Davidson R.M."/>
            <person name="Lin H."/>
            <person name="Quesada-Ocampo L."/>
            <person name="Vaillancourt B."/>
            <person name="Sakai H."/>
            <person name="Lee S.S."/>
            <person name="Kim J."/>
            <person name="Numa H."/>
            <person name="Itoh T."/>
            <person name="Buell C.R."/>
            <person name="Matsumoto T."/>
        </authorList>
    </citation>
    <scope>NUCLEOTIDE SEQUENCE [LARGE SCALE GENOMIC DNA]</scope>
    <source>
        <strain evidence="3">cv. Nipponbare</strain>
    </source>
</reference>
<sequence length="137" mass="14037">MVWWRGGAGAGGGGGGGVGVVECSVLVHLPRGLGSRRRAAAVEHHGLLHPDGPAVGGVDDPRGARRLPVPGRRGPARPAAPRLPLLPRAEVEPRLPLLAAAAQHLVVNLCSRCVYTGDAALARRTTNAMHVHACAGT</sequence>
<dbReference type="Gramene" id="Os01t0862850-00">
    <property type="protein sequence ID" value="Os01t0862850-00"/>
    <property type="gene ID" value="Os01g0862850"/>
</dbReference>
<keyword evidence="3" id="KW-1185">Reference proteome</keyword>
<dbReference type="PaxDb" id="39947-A0A0N7KE40"/>
<reference evidence="3" key="1">
    <citation type="journal article" date="2005" name="Nature">
        <title>The map-based sequence of the rice genome.</title>
        <authorList>
            <consortium name="International rice genome sequencing project (IRGSP)"/>
            <person name="Matsumoto T."/>
            <person name="Wu J."/>
            <person name="Kanamori H."/>
            <person name="Katayose Y."/>
            <person name="Fujisawa M."/>
            <person name="Namiki N."/>
            <person name="Mizuno H."/>
            <person name="Yamamoto K."/>
            <person name="Antonio B.A."/>
            <person name="Baba T."/>
            <person name="Sakata K."/>
            <person name="Nagamura Y."/>
            <person name="Aoki H."/>
            <person name="Arikawa K."/>
            <person name="Arita K."/>
            <person name="Bito T."/>
            <person name="Chiden Y."/>
            <person name="Fujitsuka N."/>
            <person name="Fukunaka R."/>
            <person name="Hamada M."/>
            <person name="Harada C."/>
            <person name="Hayashi A."/>
            <person name="Hijishita S."/>
            <person name="Honda M."/>
            <person name="Hosokawa S."/>
            <person name="Ichikawa Y."/>
            <person name="Idonuma A."/>
            <person name="Iijima M."/>
            <person name="Ikeda M."/>
            <person name="Ikeno M."/>
            <person name="Ito K."/>
            <person name="Ito S."/>
            <person name="Ito T."/>
            <person name="Ito Y."/>
            <person name="Ito Y."/>
            <person name="Iwabuchi A."/>
            <person name="Kamiya K."/>
            <person name="Karasawa W."/>
            <person name="Kurita K."/>
            <person name="Katagiri S."/>
            <person name="Kikuta A."/>
            <person name="Kobayashi H."/>
            <person name="Kobayashi N."/>
            <person name="Machita K."/>
            <person name="Maehara T."/>
            <person name="Masukawa M."/>
            <person name="Mizubayashi T."/>
            <person name="Mukai Y."/>
            <person name="Nagasaki H."/>
            <person name="Nagata Y."/>
            <person name="Naito S."/>
            <person name="Nakashima M."/>
            <person name="Nakama Y."/>
            <person name="Nakamichi Y."/>
            <person name="Nakamura M."/>
            <person name="Meguro A."/>
            <person name="Negishi M."/>
            <person name="Ohta I."/>
            <person name="Ohta T."/>
            <person name="Okamoto M."/>
            <person name="Ono N."/>
            <person name="Saji S."/>
            <person name="Sakaguchi M."/>
            <person name="Sakai K."/>
            <person name="Shibata M."/>
            <person name="Shimokawa T."/>
            <person name="Song J."/>
            <person name="Takazaki Y."/>
            <person name="Terasawa K."/>
            <person name="Tsugane M."/>
            <person name="Tsuji K."/>
            <person name="Ueda S."/>
            <person name="Waki K."/>
            <person name="Yamagata H."/>
            <person name="Yamamoto M."/>
            <person name="Yamamoto S."/>
            <person name="Yamane H."/>
            <person name="Yoshiki S."/>
            <person name="Yoshihara R."/>
            <person name="Yukawa K."/>
            <person name="Zhong H."/>
            <person name="Yano M."/>
            <person name="Yuan Q."/>
            <person name="Ouyang S."/>
            <person name="Liu J."/>
            <person name="Jones K.M."/>
            <person name="Gansberger K."/>
            <person name="Moffat K."/>
            <person name="Hill J."/>
            <person name="Bera J."/>
            <person name="Fadrosh D."/>
            <person name="Jin S."/>
            <person name="Johri S."/>
            <person name="Kim M."/>
            <person name="Overton L."/>
            <person name="Reardon M."/>
            <person name="Tsitrin T."/>
            <person name="Vuong H."/>
            <person name="Weaver B."/>
            <person name="Ciecko A."/>
            <person name="Tallon L."/>
            <person name="Jackson J."/>
            <person name="Pai G."/>
            <person name="Aken S.V."/>
            <person name="Utterback T."/>
            <person name="Reidmuller S."/>
            <person name="Feldblyum T."/>
            <person name="Hsiao J."/>
            <person name="Zismann V."/>
            <person name="Iobst S."/>
            <person name="de Vazeille A.R."/>
            <person name="Buell C.R."/>
            <person name="Ying K."/>
            <person name="Li Y."/>
            <person name="Lu T."/>
            <person name="Huang Y."/>
            <person name="Zhao Q."/>
            <person name="Feng Q."/>
            <person name="Zhang L."/>
            <person name="Zhu J."/>
            <person name="Weng Q."/>
            <person name="Mu J."/>
            <person name="Lu Y."/>
            <person name="Fan D."/>
            <person name="Liu Y."/>
            <person name="Guan J."/>
            <person name="Zhang Y."/>
            <person name="Yu S."/>
            <person name="Liu X."/>
            <person name="Zhang Y."/>
            <person name="Hong G."/>
            <person name="Han B."/>
            <person name="Choisne N."/>
            <person name="Demange N."/>
            <person name="Orjeda G."/>
            <person name="Samain S."/>
            <person name="Cattolico L."/>
            <person name="Pelletier E."/>
            <person name="Couloux A."/>
            <person name="Segurens B."/>
            <person name="Wincker P."/>
            <person name="D'Hont A."/>
            <person name="Scarpelli C."/>
            <person name="Weissenbach J."/>
            <person name="Salanoubat M."/>
            <person name="Quetier F."/>
            <person name="Yu Y."/>
            <person name="Kim H.R."/>
            <person name="Rambo T."/>
            <person name="Currie J."/>
            <person name="Collura K."/>
            <person name="Luo M."/>
            <person name="Yang T."/>
            <person name="Ammiraju J.S.S."/>
            <person name="Engler F."/>
            <person name="Soderlund C."/>
            <person name="Wing R.A."/>
            <person name="Palmer L.E."/>
            <person name="de la Bastide M."/>
            <person name="Spiegel L."/>
            <person name="Nascimento L."/>
            <person name="Zutavern T."/>
            <person name="O'Shaughnessy A."/>
            <person name="Dike S."/>
            <person name="Dedhia N."/>
            <person name="Preston R."/>
            <person name="Balija V."/>
            <person name="McCombie W.R."/>
            <person name="Chow T."/>
            <person name="Chen H."/>
            <person name="Chung M."/>
            <person name="Chen C."/>
            <person name="Shaw J."/>
            <person name="Wu H."/>
            <person name="Hsiao K."/>
            <person name="Chao Y."/>
            <person name="Chu M."/>
            <person name="Cheng C."/>
            <person name="Hour A."/>
            <person name="Lee P."/>
            <person name="Lin S."/>
            <person name="Lin Y."/>
            <person name="Liou J."/>
            <person name="Liu S."/>
            <person name="Hsing Y."/>
            <person name="Raghuvanshi S."/>
            <person name="Mohanty A."/>
            <person name="Bharti A.K."/>
            <person name="Gaur A."/>
            <person name="Gupta V."/>
            <person name="Kumar D."/>
            <person name="Ravi V."/>
            <person name="Vij S."/>
            <person name="Kapur A."/>
            <person name="Khurana P."/>
            <person name="Khurana P."/>
            <person name="Khurana J.P."/>
            <person name="Tyagi A.K."/>
            <person name="Gaikwad K."/>
            <person name="Singh A."/>
            <person name="Dalal V."/>
            <person name="Srivastava S."/>
            <person name="Dixit A."/>
            <person name="Pal A.K."/>
            <person name="Ghazi I.A."/>
            <person name="Yadav M."/>
            <person name="Pandit A."/>
            <person name="Bhargava A."/>
            <person name="Sureshbabu K."/>
            <person name="Batra K."/>
            <person name="Sharma T.R."/>
            <person name="Mohapatra T."/>
            <person name="Singh N.K."/>
            <person name="Messing J."/>
            <person name="Nelson A.B."/>
            <person name="Fuks G."/>
            <person name="Kavchok S."/>
            <person name="Keizer G."/>
            <person name="Linton E."/>
            <person name="Llaca V."/>
            <person name="Song R."/>
            <person name="Tanyolac B."/>
            <person name="Young S."/>
            <person name="Ho-Il K."/>
            <person name="Hahn J.H."/>
            <person name="Sangsakoo G."/>
            <person name="Vanavichit A."/>
            <person name="de Mattos Luiz.A.T."/>
            <person name="Zimmer P.D."/>
            <person name="Malone G."/>
            <person name="Dellagostin O."/>
            <person name="de Oliveira A.C."/>
            <person name="Bevan M."/>
            <person name="Bancroft I."/>
            <person name="Minx P."/>
            <person name="Cordum H."/>
            <person name="Wilson R."/>
            <person name="Cheng Z."/>
            <person name="Jin W."/>
            <person name="Jiang J."/>
            <person name="Leong S.A."/>
            <person name="Iwama H."/>
            <person name="Gojobori T."/>
            <person name="Itoh T."/>
            <person name="Niimura Y."/>
            <person name="Fujii Y."/>
            <person name="Habara T."/>
            <person name="Sakai H."/>
            <person name="Sato Y."/>
            <person name="Wilson G."/>
            <person name="Kumar K."/>
            <person name="McCouch S."/>
            <person name="Juretic N."/>
            <person name="Hoen D."/>
            <person name="Wright S."/>
            <person name="Bruskiewich R."/>
            <person name="Bureau T."/>
            <person name="Miyao A."/>
            <person name="Hirochika H."/>
            <person name="Nishikawa T."/>
            <person name="Kadowaki K."/>
            <person name="Sugiura M."/>
            <person name="Burr B."/>
            <person name="Sasaki T."/>
        </authorList>
    </citation>
    <scope>NUCLEOTIDE SEQUENCE [LARGE SCALE GENOMIC DNA]</scope>
    <source>
        <strain evidence="3">cv. Nipponbare</strain>
    </source>
</reference>